<dbReference type="InterPro" id="IPR051448">
    <property type="entry name" value="CdaR-like_regulators"/>
</dbReference>
<feature type="domain" description="PucR C-terminal helix-turn-helix" evidence="2">
    <location>
        <begin position="471"/>
        <end position="529"/>
    </location>
</feature>
<dbReference type="Gene3D" id="1.10.10.2840">
    <property type="entry name" value="PucR C-terminal helix-turn-helix domain"/>
    <property type="match status" value="1"/>
</dbReference>
<accession>A0ABX1SA35</accession>
<protein>
    <recommendedName>
        <fullName evidence="6">PucR family transcriptional regulator</fullName>
    </recommendedName>
</protein>
<dbReference type="InterPro" id="IPR041522">
    <property type="entry name" value="CdaR_GGDEF"/>
</dbReference>
<organism evidence="4 5">
    <name type="scientific">Pseudonocardia acidicola</name>
    <dbReference type="NCBI Taxonomy" id="2724939"/>
    <lineage>
        <taxon>Bacteria</taxon>
        <taxon>Bacillati</taxon>
        <taxon>Actinomycetota</taxon>
        <taxon>Actinomycetes</taxon>
        <taxon>Pseudonocardiales</taxon>
        <taxon>Pseudonocardiaceae</taxon>
        <taxon>Pseudonocardia</taxon>
    </lineage>
</organism>
<evidence type="ECO:0000259" key="2">
    <source>
        <dbReference type="Pfam" id="PF13556"/>
    </source>
</evidence>
<dbReference type="PANTHER" id="PTHR33744">
    <property type="entry name" value="CARBOHYDRATE DIACID REGULATOR"/>
    <property type="match status" value="1"/>
</dbReference>
<gene>
    <name evidence="4" type="ORF">HF526_14060</name>
</gene>
<evidence type="ECO:0008006" key="6">
    <source>
        <dbReference type="Google" id="ProtNLM"/>
    </source>
</evidence>
<evidence type="ECO:0000313" key="5">
    <source>
        <dbReference type="Proteomes" id="UP000820669"/>
    </source>
</evidence>
<dbReference type="EMBL" id="JAAXLA010000022">
    <property type="protein sequence ID" value="NMH98425.1"/>
    <property type="molecule type" value="Genomic_DNA"/>
</dbReference>
<reference evidence="4 5" key="1">
    <citation type="submission" date="2020-04" db="EMBL/GenBank/DDBJ databases">
        <authorList>
            <person name="Klaysubun C."/>
            <person name="Duangmal K."/>
            <person name="Lipun K."/>
        </authorList>
    </citation>
    <scope>NUCLEOTIDE SEQUENCE [LARGE SCALE GENOMIC DNA]</scope>
    <source>
        <strain evidence="4 5">K10HN5</strain>
    </source>
</reference>
<feature type="domain" description="CdaR GGDEF-like" evidence="3">
    <location>
        <begin position="303"/>
        <end position="417"/>
    </location>
</feature>
<dbReference type="InterPro" id="IPR025736">
    <property type="entry name" value="PucR_C-HTH_dom"/>
</dbReference>
<dbReference type="PANTHER" id="PTHR33744:SF17">
    <property type="entry name" value="CONSERVED PROTEIN"/>
    <property type="match status" value="1"/>
</dbReference>
<dbReference type="RefSeq" id="WP_169381870.1">
    <property type="nucleotide sequence ID" value="NZ_JAAXLA010000022.1"/>
</dbReference>
<dbReference type="Proteomes" id="UP000820669">
    <property type="component" value="Unassembled WGS sequence"/>
</dbReference>
<dbReference type="Pfam" id="PF17853">
    <property type="entry name" value="GGDEF_2"/>
    <property type="match status" value="1"/>
</dbReference>
<evidence type="ECO:0000256" key="1">
    <source>
        <dbReference type="ARBA" id="ARBA00006754"/>
    </source>
</evidence>
<dbReference type="InterPro" id="IPR042070">
    <property type="entry name" value="PucR_C-HTH_sf"/>
</dbReference>
<keyword evidence="5" id="KW-1185">Reference proteome</keyword>
<sequence length="531" mass="56519">MRAAAGPGRGDAHALGEIITRLGPSLVTVAVAPEASLDRPLTGVSVNDPLLELPEGSGEALLAVGVNGGSPGAVTFVRRAAAQGYAAVVLRVDDELPEPVAEAARRHRLAVLTARTDVPWAHLATMLRVGITSPRHDELAGVPLGDLFGFANSLATQLRGAVTIEDPQSNVLAYSSVKDEVDEPRKETILGRQVPPKYTRILQERGVLRQLLASDDVVRMDAVPEVALSPRVAISVRAAGELLGSIWVAETGRPLAGDHTTVLREAAQTAALHIMRHRMELRAESNLRTSMVRDLLDGTAADVAAVRLGLDPQAPYAVTAFEAAAGGPPVNRLLPVVDLYVATFRPAALCVDVGPRVYVVLSGDAMAPAQIRRFAADGARRATAATQAQVYAAVGRSVASVDRVAASRHDADRVMRALLRVGSGRAVADLDEVGAAANLLEVLDLIRERPHLQEGPLRLLSDHAGDRHPALVATLRAYLDHFGDITAAAASTQVHPNTFRYRLRRACETAGVDLSDPMERLMLWLQLRLLG</sequence>
<proteinExistence type="inferred from homology"/>
<evidence type="ECO:0000259" key="3">
    <source>
        <dbReference type="Pfam" id="PF17853"/>
    </source>
</evidence>
<comment type="caution">
    <text evidence="4">The sequence shown here is derived from an EMBL/GenBank/DDBJ whole genome shotgun (WGS) entry which is preliminary data.</text>
</comment>
<evidence type="ECO:0000313" key="4">
    <source>
        <dbReference type="EMBL" id="NMH98425.1"/>
    </source>
</evidence>
<comment type="similarity">
    <text evidence="1">Belongs to the CdaR family.</text>
</comment>
<name>A0ABX1SA35_9PSEU</name>
<dbReference type="Pfam" id="PF13556">
    <property type="entry name" value="HTH_30"/>
    <property type="match status" value="1"/>
</dbReference>